<accession>A0AAV7WY44</accession>
<gene>
    <name evidence="2" type="ORF">NDU88_005384</name>
</gene>
<evidence type="ECO:0000256" key="1">
    <source>
        <dbReference type="SAM" id="MobiDB-lite"/>
    </source>
</evidence>
<dbReference type="Proteomes" id="UP001066276">
    <property type="component" value="Chromosome 1_1"/>
</dbReference>
<feature type="region of interest" description="Disordered" evidence="1">
    <location>
        <begin position="1"/>
        <end position="34"/>
    </location>
</feature>
<reference evidence="2" key="1">
    <citation type="journal article" date="2022" name="bioRxiv">
        <title>Sequencing and chromosome-scale assembly of the giantPleurodeles waltlgenome.</title>
        <authorList>
            <person name="Brown T."/>
            <person name="Elewa A."/>
            <person name="Iarovenko S."/>
            <person name="Subramanian E."/>
            <person name="Araus A.J."/>
            <person name="Petzold A."/>
            <person name="Susuki M."/>
            <person name="Suzuki K.-i.T."/>
            <person name="Hayashi T."/>
            <person name="Toyoda A."/>
            <person name="Oliveira C."/>
            <person name="Osipova E."/>
            <person name="Leigh N.D."/>
            <person name="Simon A."/>
            <person name="Yun M.H."/>
        </authorList>
    </citation>
    <scope>NUCLEOTIDE SEQUENCE</scope>
    <source>
        <strain evidence="2">20211129_DDA</strain>
        <tissue evidence="2">Liver</tissue>
    </source>
</reference>
<dbReference type="Gene3D" id="1.20.5.340">
    <property type="match status" value="1"/>
</dbReference>
<proteinExistence type="predicted"/>
<dbReference type="EMBL" id="JANPWB010000001">
    <property type="protein sequence ID" value="KAJ1217796.1"/>
    <property type="molecule type" value="Genomic_DNA"/>
</dbReference>
<evidence type="ECO:0000313" key="3">
    <source>
        <dbReference type="Proteomes" id="UP001066276"/>
    </source>
</evidence>
<sequence length="117" mass="13038">MGLKKDAEVKEESNVSAFPGSQRTNRTHPMEKTGDPTLQEFLQAITASHDVLEGKIDALATDLTILRDDHHHLGEKVATAEKQIEEILPSVSEAAKTIRKMQKQIHDLELRAEDAEN</sequence>
<organism evidence="2 3">
    <name type="scientific">Pleurodeles waltl</name>
    <name type="common">Iberian ribbed newt</name>
    <dbReference type="NCBI Taxonomy" id="8319"/>
    <lineage>
        <taxon>Eukaryota</taxon>
        <taxon>Metazoa</taxon>
        <taxon>Chordata</taxon>
        <taxon>Craniata</taxon>
        <taxon>Vertebrata</taxon>
        <taxon>Euteleostomi</taxon>
        <taxon>Amphibia</taxon>
        <taxon>Batrachia</taxon>
        <taxon>Caudata</taxon>
        <taxon>Salamandroidea</taxon>
        <taxon>Salamandridae</taxon>
        <taxon>Pleurodelinae</taxon>
        <taxon>Pleurodeles</taxon>
    </lineage>
</organism>
<feature type="compositionally biased region" description="Basic and acidic residues" evidence="1">
    <location>
        <begin position="1"/>
        <end position="13"/>
    </location>
</feature>
<dbReference type="AlphaFoldDB" id="A0AAV7WY44"/>
<protein>
    <submittedName>
        <fullName evidence="2">Uncharacterized protein</fullName>
    </submittedName>
</protein>
<evidence type="ECO:0000313" key="2">
    <source>
        <dbReference type="EMBL" id="KAJ1217796.1"/>
    </source>
</evidence>
<dbReference type="SUPFAM" id="SSF57997">
    <property type="entry name" value="Tropomyosin"/>
    <property type="match status" value="1"/>
</dbReference>
<name>A0AAV7WY44_PLEWA</name>
<keyword evidence="3" id="KW-1185">Reference proteome</keyword>
<comment type="caution">
    <text evidence="2">The sequence shown here is derived from an EMBL/GenBank/DDBJ whole genome shotgun (WGS) entry which is preliminary data.</text>
</comment>
<feature type="compositionally biased region" description="Polar residues" evidence="1">
    <location>
        <begin position="14"/>
        <end position="24"/>
    </location>
</feature>